<feature type="domain" description="HNH nuclease" evidence="2">
    <location>
        <begin position="169"/>
        <end position="233"/>
    </location>
</feature>
<feature type="region of interest" description="Disordered" evidence="1">
    <location>
        <begin position="1"/>
        <end position="23"/>
    </location>
</feature>
<evidence type="ECO:0000313" key="3">
    <source>
        <dbReference type="EMBL" id="KAL2857278.1"/>
    </source>
</evidence>
<dbReference type="EMBL" id="JBFXLU010000004">
    <property type="protein sequence ID" value="KAL2857278.1"/>
    <property type="molecule type" value="Genomic_DNA"/>
</dbReference>
<accession>A0ABR4L1A3</accession>
<evidence type="ECO:0000313" key="4">
    <source>
        <dbReference type="Proteomes" id="UP001610446"/>
    </source>
</evidence>
<feature type="compositionally biased region" description="Acidic residues" evidence="1">
    <location>
        <begin position="394"/>
        <end position="422"/>
    </location>
</feature>
<dbReference type="Proteomes" id="UP001610446">
    <property type="component" value="Unassembled WGS sequence"/>
</dbReference>
<dbReference type="Pfam" id="PF13391">
    <property type="entry name" value="HNH_2"/>
    <property type="match status" value="1"/>
</dbReference>
<comment type="caution">
    <text evidence="3">The sequence shown here is derived from an EMBL/GenBank/DDBJ whole genome shotgun (WGS) entry which is preliminary data.</text>
</comment>
<evidence type="ECO:0000256" key="1">
    <source>
        <dbReference type="SAM" id="MobiDB-lite"/>
    </source>
</evidence>
<keyword evidence="4" id="KW-1185">Reference proteome</keyword>
<sequence length="430" mass="49503">MTSTKKRAAESPDPLHDESRRINDEIRVSKKRMTGKCSFNADFWAASHEVERLMLARAEINRKVSLRDFEGTQTEWEQTDEAKAIFQSIKAGEKMVKLCGTRKEDLDKEKWSTWRRIRASWMQLFTSSKIGLGVKTGQGKRDAKMQSAFRNELIKVGNAQHPVHDCLWCPVLGDWVQAEHVRAAHLFPYMHGQTNMDAIFGKKRPAELFSAKNGLLMCDIIESNFDSGKLVIVPDLPDRPAPMELLAWIKREKREYRVRVIDKSWGKIDALIYYPSTVTWRGLDGRKLVFRSDFRPAAKYLYFHYCCQILRRAWGQNTNGGAYAILKDEVGRPFWGTPGRWLPWNMLLGLVEELGHEYKELLNGAGFSKGDKELLVEVVANQIKTRPALKDTDWYENEDEDEDSDDDDDDDEEYDGDGEETDTGTIRVHC</sequence>
<name>A0ABR4L1A3_9EURO</name>
<evidence type="ECO:0000259" key="2">
    <source>
        <dbReference type="Pfam" id="PF13391"/>
    </source>
</evidence>
<organism evidence="3 4">
    <name type="scientific">Aspergillus pseudoustus</name>
    <dbReference type="NCBI Taxonomy" id="1810923"/>
    <lineage>
        <taxon>Eukaryota</taxon>
        <taxon>Fungi</taxon>
        <taxon>Dikarya</taxon>
        <taxon>Ascomycota</taxon>
        <taxon>Pezizomycotina</taxon>
        <taxon>Eurotiomycetes</taxon>
        <taxon>Eurotiomycetidae</taxon>
        <taxon>Eurotiales</taxon>
        <taxon>Aspergillaceae</taxon>
        <taxon>Aspergillus</taxon>
        <taxon>Aspergillus subgen. Nidulantes</taxon>
    </lineage>
</organism>
<feature type="compositionally biased region" description="Basic and acidic residues" evidence="1">
    <location>
        <begin position="7"/>
        <end position="23"/>
    </location>
</feature>
<reference evidence="3 4" key="1">
    <citation type="submission" date="2024-07" db="EMBL/GenBank/DDBJ databases">
        <title>Section-level genome sequencing and comparative genomics of Aspergillus sections Usti and Cavernicolus.</title>
        <authorList>
            <consortium name="Lawrence Berkeley National Laboratory"/>
            <person name="Nybo J.L."/>
            <person name="Vesth T.C."/>
            <person name="Theobald S."/>
            <person name="Frisvad J.C."/>
            <person name="Larsen T.O."/>
            <person name="Kjaerboelling I."/>
            <person name="Rothschild-Mancinelli K."/>
            <person name="Lyhne E.K."/>
            <person name="Kogle M.E."/>
            <person name="Barry K."/>
            <person name="Clum A."/>
            <person name="Na H."/>
            <person name="Ledsgaard L."/>
            <person name="Lin J."/>
            <person name="Lipzen A."/>
            <person name="Kuo A."/>
            <person name="Riley R."/>
            <person name="Mondo S."/>
            <person name="Labutti K."/>
            <person name="Haridas S."/>
            <person name="Pangalinan J."/>
            <person name="Salamov A.A."/>
            <person name="Simmons B.A."/>
            <person name="Magnuson J.K."/>
            <person name="Chen J."/>
            <person name="Drula E."/>
            <person name="Henrissat B."/>
            <person name="Wiebenga A."/>
            <person name="Lubbers R.J."/>
            <person name="Gomes A.C."/>
            <person name="Makela M.R."/>
            <person name="Stajich J."/>
            <person name="Grigoriev I.V."/>
            <person name="Mortensen U.H."/>
            <person name="De Vries R.P."/>
            <person name="Baker S.E."/>
            <person name="Andersen M.R."/>
        </authorList>
    </citation>
    <scope>NUCLEOTIDE SEQUENCE [LARGE SCALE GENOMIC DNA]</scope>
    <source>
        <strain evidence="3 4">CBS 123904</strain>
    </source>
</reference>
<feature type="region of interest" description="Disordered" evidence="1">
    <location>
        <begin position="390"/>
        <end position="430"/>
    </location>
</feature>
<dbReference type="InterPro" id="IPR003615">
    <property type="entry name" value="HNH_nuc"/>
</dbReference>
<protein>
    <recommendedName>
        <fullName evidence="2">HNH nuclease domain-containing protein</fullName>
    </recommendedName>
</protein>
<gene>
    <name evidence="3" type="ORF">BJY01DRAFT_261944</name>
</gene>
<proteinExistence type="predicted"/>